<feature type="compositionally biased region" description="Basic and acidic residues" evidence="4">
    <location>
        <begin position="203"/>
        <end position="212"/>
    </location>
</feature>
<dbReference type="PROSITE" id="PS50302">
    <property type="entry name" value="PUM"/>
    <property type="match status" value="8"/>
</dbReference>
<dbReference type="PANTHER" id="PTHR12537">
    <property type="entry name" value="RNA BINDING PROTEIN PUMILIO-RELATED"/>
    <property type="match status" value="1"/>
</dbReference>
<feature type="region of interest" description="Disordered" evidence="4">
    <location>
        <begin position="25"/>
        <end position="60"/>
    </location>
</feature>
<dbReference type="PROSITE" id="PS50103">
    <property type="entry name" value="ZF_C3H1"/>
    <property type="match status" value="1"/>
</dbReference>
<dbReference type="GO" id="GO:0010608">
    <property type="term" value="P:post-transcriptional regulation of gene expression"/>
    <property type="evidence" value="ECO:0007669"/>
    <property type="project" value="TreeGrafter"/>
</dbReference>
<feature type="repeat" description="Pumilio" evidence="2">
    <location>
        <begin position="526"/>
        <end position="561"/>
    </location>
</feature>
<feature type="region of interest" description="Disordered" evidence="4">
    <location>
        <begin position="453"/>
        <end position="474"/>
    </location>
</feature>
<dbReference type="InterPro" id="IPR033133">
    <property type="entry name" value="PUM-HD"/>
</dbReference>
<dbReference type="PANTHER" id="PTHR12537:SF13">
    <property type="entry name" value="PUMILIO HOMOLOGY DOMAIN FAMILY MEMBER 4"/>
    <property type="match status" value="1"/>
</dbReference>
<feature type="region of interest" description="Disordered" evidence="4">
    <location>
        <begin position="203"/>
        <end position="231"/>
    </location>
</feature>
<dbReference type="GO" id="GO:0008270">
    <property type="term" value="F:zinc ion binding"/>
    <property type="evidence" value="ECO:0007669"/>
    <property type="project" value="UniProtKB-KW"/>
</dbReference>
<dbReference type="PROSITE" id="PS50303">
    <property type="entry name" value="PUM_HD"/>
    <property type="match status" value="1"/>
</dbReference>
<dbReference type="CDD" id="cd07920">
    <property type="entry name" value="Pumilio"/>
    <property type="match status" value="1"/>
</dbReference>
<dbReference type="Gene3D" id="1.25.10.10">
    <property type="entry name" value="Leucine-rich Repeat Variant"/>
    <property type="match status" value="1"/>
</dbReference>
<dbReference type="Pfam" id="PF00806">
    <property type="entry name" value="PUF"/>
    <property type="match status" value="8"/>
</dbReference>
<feature type="repeat" description="Pumilio" evidence="2">
    <location>
        <begin position="743"/>
        <end position="780"/>
    </location>
</feature>
<comment type="caution">
    <text evidence="7">The sequence shown here is derived from an EMBL/GenBank/DDBJ whole genome shotgun (WGS) entry which is preliminary data.</text>
</comment>
<feature type="repeat" description="Pumilio" evidence="2">
    <location>
        <begin position="635"/>
        <end position="670"/>
    </location>
</feature>
<keyword evidence="1" id="KW-0677">Repeat</keyword>
<keyword evidence="3" id="KW-0863">Zinc-finger</keyword>
<dbReference type="Proteomes" id="UP000612746">
    <property type="component" value="Unassembled WGS sequence"/>
</dbReference>
<dbReference type="FunFam" id="1.25.10.10:FF:000237">
    <property type="entry name" value="Pumilio homolog 9"/>
    <property type="match status" value="1"/>
</dbReference>
<dbReference type="EMBL" id="JAEPRA010000026">
    <property type="protein sequence ID" value="KAG2172136.1"/>
    <property type="molecule type" value="Genomic_DNA"/>
</dbReference>
<evidence type="ECO:0000313" key="7">
    <source>
        <dbReference type="EMBL" id="KAG2172136.1"/>
    </source>
</evidence>
<keyword evidence="8" id="KW-1185">Reference proteome</keyword>
<keyword evidence="3" id="KW-0862">Zinc</keyword>
<feature type="domain" description="C3H1-type" evidence="5">
    <location>
        <begin position="335"/>
        <end position="363"/>
    </location>
</feature>
<feature type="repeat" description="Pumilio" evidence="2">
    <location>
        <begin position="562"/>
        <end position="598"/>
    </location>
</feature>
<evidence type="ECO:0000256" key="1">
    <source>
        <dbReference type="ARBA" id="ARBA00022737"/>
    </source>
</evidence>
<dbReference type="OrthoDB" id="668540at2759"/>
<dbReference type="InterPro" id="IPR033712">
    <property type="entry name" value="Pumilio_RNA-bd"/>
</dbReference>
<feature type="domain" description="PUM-HD" evidence="6">
    <location>
        <begin position="465"/>
        <end position="806"/>
    </location>
</feature>
<evidence type="ECO:0000259" key="6">
    <source>
        <dbReference type="PROSITE" id="PS50303"/>
    </source>
</evidence>
<feature type="compositionally biased region" description="Polar residues" evidence="4">
    <location>
        <begin position="47"/>
        <end position="60"/>
    </location>
</feature>
<reference evidence="7" key="1">
    <citation type="submission" date="2020-12" db="EMBL/GenBank/DDBJ databases">
        <title>Metabolic potential, ecology and presence of endohyphal bacteria is reflected in genomic diversity of Mucoromycotina.</title>
        <authorList>
            <person name="Muszewska A."/>
            <person name="Okrasinska A."/>
            <person name="Steczkiewicz K."/>
            <person name="Drgas O."/>
            <person name="Orlowska M."/>
            <person name="Perlinska-Lenart U."/>
            <person name="Aleksandrzak-Piekarczyk T."/>
            <person name="Szatraj K."/>
            <person name="Zielenkiewicz U."/>
            <person name="Pilsyk S."/>
            <person name="Malc E."/>
            <person name="Mieczkowski P."/>
            <person name="Kruszewska J.S."/>
            <person name="Biernat P."/>
            <person name="Pawlowska J."/>
        </authorList>
    </citation>
    <scope>NUCLEOTIDE SEQUENCE</scope>
    <source>
        <strain evidence="7">WA0000051536</strain>
    </source>
</reference>
<dbReference type="InterPro" id="IPR011989">
    <property type="entry name" value="ARM-like"/>
</dbReference>
<dbReference type="SUPFAM" id="SSF48371">
    <property type="entry name" value="ARM repeat"/>
    <property type="match status" value="1"/>
</dbReference>
<keyword evidence="3" id="KW-0479">Metal-binding</keyword>
<evidence type="ECO:0000256" key="2">
    <source>
        <dbReference type="PROSITE-ProRule" id="PRU00317"/>
    </source>
</evidence>
<feature type="repeat" description="Pumilio" evidence="2">
    <location>
        <begin position="486"/>
        <end position="521"/>
    </location>
</feature>
<dbReference type="AlphaFoldDB" id="A0A8H7PDY7"/>
<dbReference type="InterPro" id="IPR001313">
    <property type="entry name" value="Pumilio_RNA-bd_rpt"/>
</dbReference>
<proteinExistence type="predicted"/>
<dbReference type="InterPro" id="IPR016024">
    <property type="entry name" value="ARM-type_fold"/>
</dbReference>
<feature type="compositionally biased region" description="Polar residues" evidence="4">
    <location>
        <begin position="151"/>
        <end position="162"/>
    </location>
</feature>
<dbReference type="GO" id="GO:0005737">
    <property type="term" value="C:cytoplasm"/>
    <property type="evidence" value="ECO:0007669"/>
    <property type="project" value="TreeGrafter"/>
</dbReference>
<feature type="repeat" description="Pumilio" evidence="2">
    <location>
        <begin position="707"/>
        <end position="742"/>
    </location>
</feature>
<name>A0A8H7PDY7_9FUNG</name>
<organism evidence="7 8">
    <name type="scientific">Umbelopsis vinacea</name>
    <dbReference type="NCBI Taxonomy" id="44442"/>
    <lineage>
        <taxon>Eukaryota</taxon>
        <taxon>Fungi</taxon>
        <taxon>Fungi incertae sedis</taxon>
        <taxon>Mucoromycota</taxon>
        <taxon>Mucoromycotina</taxon>
        <taxon>Umbelopsidomycetes</taxon>
        <taxon>Umbelopsidales</taxon>
        <taxon>Umbelopsidaceae</taxon>
        <taxon>Umbelopsis</taxon>
    </lineage>
</organism>
<feature type="repeat" description="Pumilio" evidence="2">
    <location>
        <begin position="671"/>
        <end position="706"/>
    </location>
</feature>
<evidence type="ECO:0000256" key="3">
    <source>
        <dbReference type="PROSITE-ProRule" id="PRU00723"/>
    </source>
</evidence>
<feature type="repeat" description="Pumilio" evidence="2">
    <location>
        <begin position="599"/>
        <end position="634"/>
    </location>
</feature>
<protein>
    <submittedName>
        <fullName evidence="7">Uncharacterized protein</fullName>
    </submittedName>
</protein>
<dbReference type="InterPro" id="IPR000571">
    <property type="entry name" value="Znf_CCCH"/>
</dbReference>
<feature type="zinc finger region" description="C3H1-type" evidence="3">
    <location>
        <begin position="335"/>
        <end position="363"/>
    </location>
</feature>
<sequence length="883" mass="99961">MDQRVYMESKQLDVSSDEKNYISLLQPANHLRSDNLHEDENGEEESSCNVSPASSNKSFRDYSTSAANFDRSTPRLFHPMLSSNLSRRNSTSKMNNLVQDFSCMAVMDSPSEEYVKWRDRTSSFDTASTVSVNGRSKPANDPSSYYREYSTPDSNSYGNYSPSFLEEQRSPLIRDNIDKIRSNSMKPSFSPRYFETDTMPEERFQSFSRRESSPAISTSTRTDRSDEAYSSTWKRLQDDKNALLFNDFMFPQEHPAMSHSYGGSHGQNKLSNSTGNVHREAKLGEPRIAFDSQKLIGSRLGSSYSNPDLATTRRLNAMGKGYSQYHNHDSISDDNSHMVQCKPFQKYGTCHRLDTCPYFHNTDMLNNPLPNQVNNALLARNHMQATILSNASAGYPGNVSFNSVHYQQLAALGNLAEMKQLAAMNATSPNIAAAFDMDTALLNAALNQYMQNRSSATKPSNSLHNPKRSASSDQDANSFIGVSFEDVRADIYPLCKDQHGCRFFQRKLEEQIPMYRDAIFNAVYDHFVELMTASKPDPFGNYLCQKLVEYCEDDQRMLIVEKVAPDIVTISLNMHGTRAIQKMIEFLNLPQQTRAIVNALNANVVTLIKDLNGNHVIQKCLNKMAPSDNQIIYNAVCNNCVEVATHRHGCCVLQRCIDHAVDNQRTQLVAEIVRHALTLVQDPFGNYVVQYVLDLGDSRYTDSMIKQFIGNVCALSVQKFSSNVIEKCIRVAEPDTRAALIDEMVNRLRLEKLLRDSYANYVVQTSLDYAEPRQRAQLVECIRPLLPAIRNTPYGKRIQSKIHREQQREQERHYVATSSYIGLNHPTFPFNNVQLSGLSNQNLHPHQVNNLPANMAFNNVFENQMGNTSMVGLHNVASAYQYM</sequence>
<evidence type="ECO:0000313" key="8">
    <source>
        <dbReference type="Proteomes" id="UP000612746"/>
    </source>
</evidence>
<accession>A0A8H7PDY7</accession>
<gene>
    <name evidence="7" type="ORF">INT44_006605</name>
</gene>
<dbReference type="SMART" id="SM00025">
    <property type="entry name" value="Pumilio"/>
    <property type="match status" value="8"/>
</dbReference>
<dbReference type="GO" id="GO:0003729">
    <property type="term" value="F:mRNA binding"/>
    <property type="evidence" value="ECO:0007669"/>
    <property type="project" value="TreeGrafter"/>
</dbReference>
<feature type="region of interest" description="Disordered" evidence="4">
    <location>
        <begin position="126"/>
        <end position="163"/>
    </location>
</feature>
<evidence type="ECO:0000259" key="5">
    <source>
        <dbReference type="PROSITE" id="PS50103"/>
    </source>
</evidence>
<evidence type="ECO:0000256" key="4">
    <source>
        <dbReference type="SAM" id="MobiDB-lite"/>
    </source>
</evidence>